<gene>
    <name evidence="1" type="ORF">TRIP_B50619</name>
</gene>
<name>A0A653AIC0_UNCDX</name>
<dbReference type="Pfam" id="PF04951">
    <property type="entry name" value="Peptidase_M55"/>
    <property type="match status" value="1"/>
</dbReference>
<organism evidence="1">
    <name type="scientific">Uncultured Desulfatiglans sp</name>
    <dbReference type="NCBI Taxonomy" id="1748965"/>
    <lineage>
        <taxon>Bacteria</taxon>
        <taxon>Pseudomonadati</taxon>
        <taxon>Thermodesulfobacteriota</taxon>
        <taxon>Desulfobacteria</taxon>
        <taxon>Desulfatiglandales</taxon>
        <taxon>Desulfatiglandaceae</taxon>
        <taxon>Desulfatiglans</taxon>
        <taxon>environmental samples</taxon>
    </lineage>
</organism>
<dbReference type="SUPFAM" id="SSF63992">
    <property type="entry name" value="Dipeptide transport protein"/>
    <property type="match status" value="1"/>
</dbReference>
<reference evidence="1" key="1">
    <citation type="submission" date="2018-07" db="EMBL/GenBank/DDBJ databases">
        <authorList>
            <consortium name="Genoscope - CEA"/>
            <person name="William W."/>
        </authorList>
    </citation>
    <scope>NUCLEOTIDE SEQUENCE</scope>
    <source>
        <strain evidence="1">IK1</strain>
    </source>
</reference>
<evidence type="ECO:0008006" key="2">
    <source>
        <dbReference type="Google" id="ProtNLM"/>
    </source>
</evidence>
<sequence>MRGHTLKIPKRVKESIDAGIGAKHPVDMKNSEERNCLCSKQGRGSPKYPCRMETGEKRMADPDCPDSPHWRRILIIADIEGSSRCSNRNAAAFLTREWALACRGMTLDVAAVVNALFHAGVEEIRVKDFHRTAWNLFPEEIPAKARVIRGYRPGPVPGIGDPGAAEAVMFLGMHAASGTDGFLAHTLTSRISSILVNGRLLSEVELFAAALAPYGVRPIFFSGCPVACRNAEEAVHGIQTFTFPKAAPPPDVSAWRRGLAEAAVAALSNLRTSPFQPPGPVHAAVTLRDGPNAARKAALRWGFHFEGGRILLRAQEMNQLYLQLIRLCYLTPVIEKILPWALPAYNLWGRLGCLWARRVSTRSEAPPR</sequence>
<dbReference type="Gene3D" id="3.30.1360.130">
    <property type="entry name" value="Dipeptide transport protein"/>
    <property type="match status" value="1"/>
</dbReference>
<protein>
    <recommendedName>
        <fullName evidence="2">D-aminopeptidase</fullName>
    </recommendedName>
</protein>
<dbReference type="InterPro" id="IPR027476">
    <property type="entry name" value="DppA_N"/>
</dbReference>
<dbReference type="EMBL" id="UPXX01000032">
    <property type="protein sequence ID" value="VBB47824.1"/>
    <property type="molecule type" value="Genomic_DNA"/>
</dbReference>
<accession>A0A653AIC0</accession>
<dbReference type="Gene3D" id="3.40.50.10780">
    <property type="entry name" value="Dipeptide transport protein"/>
    <property type="match status" value="1"/>
</dbReference>
<dbReference type="InterPro" id="IPR036177">
    <property type="entry name" value="Peptidase_M55_sf"/>
</dbReference>
<dbReference type="InterPro" id="IPR007035">
    <property type="entry name" value="Peptidase_M55"/>
</dbReference>
<proteinExistence type="predicted"/>
<evidence type="ECO:0000313" key="1">
    <source>
        <dbReference type="EMBL" id="VBB47824.1"/>
    </source>
</evidence>
<dbReference type="AlphaFoldDB" id="A0A653AIC0"/>